<dbReference type="SUPFAM" id="SSF54913">
    <property type="entry name" value="GlnB-like"/>
    <property type="match status" value="1"/>
</dbReference>
<protein>
    <recommendedName>
        <fullName evidence="1">DUF2007 domain-containing protein</fullName>
    </recommendedName>
</protein>
<name>J1K0G8_9HYPH</name>
<dbReference type="HOGENOM" id="CLU_171578_0_0_5"/>
<organism evidence="2 3">
    <name type="scientific">Bartonella tamiae Th239</name>
    <dbReference type="NCBI Taxonomy" id="1094558"/>
    <lineage>
        <taxon>Bacteria</taxon>
        <taxon>Pseudomonadati</taxon>
        <taxon>Pseudomonadota</taxon>
        <taxon>Alphaproteobacteria</taxon>
        <taxon>Hyphomicrobiales</taxon>
        <taxon>Bartonellaceae</taxon>
        <taxon>Bartonella</taxon>
    </lineage>
</organism>
<gene>
    <name evidence="2" type="ORF">ME5_00901</name>
</gene>
<dbReference type="Gene3D" id="3.30.70.790">
    <property type="entry name" value="UreE, C-terminal domain"/>
    <property type="match status" value="1"/>
</dbReference>
<dbReference type="RefSeq" id="WP_008038872.1">
    <property type="nucleotide sequence ID" value="NZ_JH725147.1"/>
</dbReference>
<accession>J1K0G8</accession>
<dbReference type="InterPro" id="IPR011322">
    <property type="entry name" value="N-reg_PII-like_a/b"/>
</dbReference>
<proteinExistence type="predicted"/>
<reference evidence="2 3" key="1">
    <citation type="submission" date="2012-03" db="EMBL/GenBank/DDBJ databases">
        <title>The Genome Sequence of Bartonella tamiae Th239.</title>
        <authorList>
            <consortium name="The Broad Institute Genome Sequencing Platform"/>
            <consortium name="The Broad Institute Genome Sequencing Center for Infectious Disease"/>
            <person name="Feldgarden M."/>
            <person name="Kirby J."/>
            <person name="Kosoy M."/>
            <person name="Birtles R."/>
            <person name="Probert W.S."/>
            <person name="Chiaraviglio L."/>
            <person name="Young S.K."/>
            <person name="Zeng Q."/>
            <person name="Gargeya S."/>
            <person name="Fitzgerald M."/>
            <person name="Haas B."/>
            <person name="Abouelleil A."/>
            <person name="Alvarado L."/>
            <person name="Arachchi H.M."/>
            <person name="Berlin A."/>
            <person name="Chapman S.B."/>
            <person name="Gearin G."/>
            <person name="Goldberg J."/>
            <person name="Griggs A."/>
            <person name="Gujja S."/>
            <person name="Hansen M."/>
            <person name="Heiman D."/>
            <person name="Howarth C."/>
            <person name="Larimer J."/>
            <person name="Lui A."/>
            <person name="MacDonald P.J.P."/>
            <person name="McCowen C."/>
            <person name="Montmayeur A."/>
            <person name="Murphy C."/>
            <person name="Neiman D."/>
            <person name="Pearson M."/>
            <person name="Priest M."/>
            <person name="Roberts A."/>
            <person name="Saif S."/>
            <person name="Shea T."/>
            <person name="Sisk P."/>
            <person name="Stolte C."/>
            <person name="Sykes S."/>
            <person name="Wortman J."/>
            <person name="Nusbaum C."/>
            <person name="Birren B."/>
        </authorList>
    </citation>
    <scope>NUCLEOTIDE SEQUENCE [LARGE SCALE GENOMIC DNA]</scope>
    <source>
        <strain evidence="2 3">Th239</strain>
    </source>
</reference>
<dbReference type="InterPro" id="IPR018551">
    <property type="entry name" value="DUF2007"/>
</dbReference>
<evidence type="ECO:0000313" key="3">
    <source>
        <dbReference type="Proteomes" id="UP000008952"/>
    </source>
</evidence>
<comment type="caution">
    <text evidence="2">The sequence shown here is derived from an EMBL/GenBank/DDBJ whole genome shotgun (WGS) entry which is preliminary data.</text>
</comment>
<dbReference type="EMBL" id="AIMB01000007">
    <property type="protein sequence ID" value="EJF90500.1"/>
    <property type="molecule type" value="Genomic_DNA"/>
</dbReference>
<dbReference type="Proteomes" id="UP000008952">
    <property type="component" value="Unassembled WGS sequence"/>
</dbReference>
<evidence type="ECO:0000259" key="1">
    <source>
        <dbReference type="Pfam" id="PF09413"/>
    </source>
</evidence>
<dbReference type="STRING" id="1094558.ME5_00901"/>
<dbReference type="PATRIC" id="fig|1094558.3.peg.987"/>
<dbReference type="Pfam" id="PF09413">
    <property type="entry name" value="DUF2007"/>
    <property type="match status" value="1"/>
</dbReference>
<keyword evidence="3" id="KW-1185">Reference proteome</keyword>
<evidence type="ECO:0000313" key="2">
    <source>
        <dbReference type="EMBL" id="EJF90500.1"/>
    </source>
</evidence>
<dbReference type="AlphaFoldDB" id="J1K0G8"/>
<feature type="domain" description="DUF2007" evidence="1">
    <location>
        <begin position="1"/>
        <end position="65"/>
    </location>
</feature>
<dbReference type="OrthoDB" id="5297170at2"/>
<sequence length="74" mass="8569">MIELIRTNDIVLLSFVESLMKEADIIYFIADCHTSMAEGSMGFLQRRLMVDERRKSEARKIIIDVGLAHELRTK</sequence>